<keyword evidence="3" id="KW-0328">Glycosyltransferase</keyword>
<dbReference type="AlphaFoldDB" id="A0AAV7FPW5"/>
<organism evidence="10 11">
    <name type="scientific">Dendrobium chrysotoxum</name>
    <name type="common">Orchid</name>
    <dbReference type="NCBI Taxonomy" id="161865"/>
    <lineage>
        <taxon>Eukaryota</taxon>
        <taxon>Viridiplantae</taxon>
        <taxon>Streptophyta</taxon>
        <taxon>Embryophyta</taxon>
        <taxon>Tracheophyta</taxon>
        <taxon>Spermatophyta</taxon>
        <taxon>Magnoliopsida</taxon>
        <taxon>Liliopsida</taxon>
        <taxon>Asparagales</taxon>
        <taxon>Orchidaceae</taxon>
        <taxon>Epidendroideae</taxon>
        <taxon>Malaxideae</taxon>
        <taxon>Dendrobiinae</taxon>
        <taxon>Dendrobium</taxon>
    </lineage>
</organism>
<gene>
    <name evidence="10" type="ORF">IEQ34_018948</name>
</gene>
<dbReference type="GO" id="GO:0016763">
    <property type="term" value="F:pentosyltransferase activity"/>
    <property type="evidence" value="ECO:0007669"/>
    <property type="project" value="UniProtKB-ARBA"/>
</dbReference>
<dbReference type="Proteomes" id="UP000775213">
    <property type="component" value="Unassembled WGS sequence"/>
</dbReference>
<sequence length="467" mass="52412">MNPNPTSLEQKSPIPKCSSFLFLPILLGPLILLQLQSLNPSLPISFCPNPSISSHLCNQTTLLSMLRHSITFLPLKDLRFSHNPTAGNTWFMSSLPDSPDSVGEAYYIRLPSNSTNNRLLCISASDPHDGSRNSYALAYPEALPYNSTFLPGFTFVSDTFYDYNNLWHGLAALLPFARWHAANGCASPERWFLFHWGEVRKGMGMWVRTLAEVSSGGKVRVVEGGEAAGVVCFEEAVVARRNDVGMSNERKEEVYDLMRSRARIYCGLERKGGGNLGEIRMTLLFRVGSRSFKNETAVAGVFERECERVEGCRVRLVRSSNLTFCEQVTLMSETDILISPHGAQMTNMIFMDKNSSVMEFFPKGWLELAGGGQYVYRWLADWAGMRHQGQWRDSNGESCPFDDKDQCFTFYKDGTIGHDEAFFSQWAAQVLQETKVRKLKDASKRKNNGASQQGMHVTDFNHCCSCG</sequence>
<proteinExistence type="predicted"/>
<dbReference type="EMBL" id="JAGFBR010000017">
    <property type="protein sequence ID" value="KAH0451649.1"/>
    <property type="molecule type" value="Genomic_DNA"/>
</dbReference>
<evidence type="ECO:0000256" key="3">
    <source>
        <dbReference type="ARBA" id="ARBA00022676"/>
    </source>
</evidence>
<evidence type="ECO:0000256" key="5">
    <source>
        <dbReference type="ARBA" id="ARBA00022692"/>
    </source>
</evidence>
<keyword evidence="4" id="KW-0808">Transferase</keyword>
<feature type="domain" description="Glycosyltransferase 61 catalytic" evidence="9">
    <location>
        <begin position="254"/>
        <end position="358"/>
    </location>
</feature>
<dbReference type="InterPro" id="IPR049625">
    <property type="entry name" value="Glyco_transf_61_cat"/>
</dbReference>
<reference evidence="10 11" key="1">
    <citation type="journal article" date="2021" name="Hortic Res">
        <title>Chromosome-scale assembly of the Dendrobium chrysotoxum genome enhances the understanding of orchid evolution.</title>
        <authorList>
            <person name="Zhang Y."/>
            <person name="Zhang G.Q."/>
            <person name="Zhang D."/>
            <person name="Liu X.D."/>
            <person name="Xu X.Y."/>
            <person name="Sun W.H."/>
            <person name="Yu X."/>
            <person name="Zhu X."/>
            <person name="Wang Z.W."/>
            <person name="Zhao X."/>
            <person name="Zhong W.Y."/>
            <person name="Chen H."/>
            <person name="Yin W.L."/>
            <person name="Huang T."/>
            <person name="Niu S.C."/>
            <person name="Liu Z.J."/>
        </authorList>
    </citation>
    <scope>NUCLEOTIDE SEQUENCE [LARGE SCALE GENOMIC DNA]</scope>
    <source>
        <strain evidence="10">Lindl</strain>
    </source>
</reference>
<evidence type="ECO:0000313" key="10">
    <source>
        <dbReference type="EMBL" id="KAH0451649.1"/>
    </source>
</evidence>
<keyword evidence="7" id="KW-0472">Membrane</keyword>
<dbReference type="InterPro" id="IPR007657">
    <property type="entry name" value="Glycosyltransferase_61"/>
</dbReference>
<dbReference type="PANTHER" id="PTHR20961:SF38">
    <property type="entry name" value="PROTEIN O-LINKED-MANNOSE BETA-1,4-N-ACETYLGLUCOSAMINYLTRANSFERASE 2"/>
    <property type="match status" value="1"/>
</dbReference>
<evidence type="ECO:0000256" key="6">
    <source>
        <dbReference type="ARBA" id="ARBA00022989"/>
    </source>
</evidence>
<keyword evidence="8" id="KW-0325">Glycoprotein</keyword>
<dbReference type="GO" id="GO:0000139">
    <property type="term" value="C:Golgi membrane"/>
    <property type="evidence" value="ECO:0007669"/>
    <property type="project" value="UniProtKB-SubCell"/>
</dbReference>
<keyword evidence="11" id="KW-1185">Reference proteome</keyword>
<keyword evidence="6" id="KW-1133">Transmembrane helix</keyword>
<dbReference type="Pfam" id="PF04577">
    <property type="entry name" value="Glyco_transf_61"/>
    <property type="match status" value="1"/>
</dbReference>
<evidence type="ECO:0000259" key="9">
    <source>
        <dbReference type="Pfam" id="PF04577"/>
    </source>
</evidence>
<evidence type="ECO:0000256" key="8">
    <source>
        <dbReference type="ARBA" id="ARBA00023180"/>
    </source>
</evidence>
<evidence type="ECO:0000256" key="2">
    <source>
        <dbReference type="ARBA" id="ARBA00004881"/>
    </source>
</evidence>
<protein>
    <recommendedName>
        <fullName evidence="9">Glycosyltransferase 61 catalytic domain-containing protein</fullName>
    </recommendedName>
</protein>
<dbReference type="PANTHER" id="PTHR20961">
    <property type="entry name" value="GLYCOSYLTRANSFERASE"/>
    <property type="match status" value="1"/>
</dbReference>
<evidence type="ECO:0000256" key="4">
    <source>
        <dbReference type="ARBA" id="ARBA00022679"/>
    </source>
</evidence>
<evidence type="ECO:0000313" key="11">
    <source>
        <dbReference type="Proteomes" id="UP000775213"/>
    </source>
</evidence>
<comment type="subcellular location">
    <subcellularLocation>
        <location evidence="1">Golgi apparatus membrane</location>
        <topology evidence="1">Single-pass type II membrane protein</topology>
    </subcellularLocation>
</comment>
<evidence type="ECO:0000256" key="7">
    <source>
        <dbReference type="ARBA" id="ARBA00023136"/>
    </source>
</evidence>
<comment type="pathway">
    <text evidence="2">Glycan metabolism.</text>
</comment>
<accession>A0AAV7FPW5</accession>
<comment type="caution">
    <text evidence="10">The sequence shown here is derived from an EMBL/GenBank/DDBJ whole genome shotgun (WGS) entry which is preliminary data.</text>
</comment>
<keyword evidence="5" id="KW-0812">Transmembrane</keyword>
<name>A0AAV7FPW5_DENCH</name>
<evidence type="ECO:0000256" key="1">
    <source>
        <dbReference type="ARBA" id="ARBA00004323"/>
    </source>
</evidence>